<gene>
    <name evidence="7" type="ORF">CLV40_106251</name>
</gene>
<dbReference type="InterPro" id="IPR004030">
    <property type="entry name" value="NOS_N"/>
</dbReference>
<name>A0A2S6GRZ6_9PSEU</name>
<evidence type="ECO:0000256" key="3">
    <source>
        <dbReference type="ARBA" id="ARBA00023002"/>
    </source>
</evidence>
<sequence length="349" mass="38464">MTALRDAPTPAPPTDPGPPSPRNRPADSLFTAAERFLQVFHDARPKAGPLAARLAKVRAEVAATGTYRHTPAELAFGARVALRESGWCPDTVPWRGLLVRDLREVRDATAVAAECVHHLRMAAAGGAVRPVVSVFAPDTPWRAGPRIRNDQLVRYAGYREADGVLGDRRYVDFTTGVCRLGWRPPVERGPFDLLPLVVETDDDGVRLFPIPREAVVEVRLAHPEFAWFTELDLRWHAVPVISNTRLHIGGIDYPAAPYNGIYICRAIGEDVLGEEAAYGKATAVARRLGLDTSSDRTLWRDRVALELNRAVLHSFDAAGVRIEHSAEVYAPATEAPHRPAFLRQIPVKR</sequence>
<organism evidence="7 8">
    <name type="scientific">Actinokineospora auranticolor</name>
    <dbReference type="NCBI Taxonomy" id="155976"/>
    <lineage>
        <taxon>Bacteria</taxon>
        <taxon>Bacillati</taxon>
        <taxon>Actinomycetota</taxon>
        <taxon>Actinomycetes</taxon>
        <taxon>Pseudonocardiales</taxon>
        <taxon>Pseudonocardiaceae</taxon>
        <taxon>Actinokineospora</taxon>
    </lineage>
</organism>
<dbReference type="PANTHER" id="PTHR43410:SF1">
    <property type="entry name" value="NITRIC OXIDE SYNTHASE"/>
    <property type="match status" value="1"/>
</dbReference>
<dbReference type="AlphaFoldDB" id="A0A2S6GRZ6"/>
<dbReference type="PANTHER" id="PTHR43410">
    <property type="entry name" value="NITRIC OXIDE SYNTHASE OXYGENASE"/>
    <property type="match status" value="1"/>
</dbReference>
<keyword evidence="2" id="KW-0479">Metal-binding</keyword>
<feature type="domain" description="Nitric oxide synthase (NOS)" evidence="6">
    <location>
        <begin position="27"/>
        <end position="323"/>
    </location>
</feature>
<dbReference type="InterPro" id="IPR044943">
    <property type="entry name" value="NOS_dom_1"/>
</dbReference>
<proteinExistence type="predicted"/>
<keyword evidence="4" id="KW-0408">Iron</keyword>
<comment type="caution">
    <text evidence="7">The sequence shown here is derived from an EMBL/GenBank/DDBJ whole genome shotgun (WGS) entry which is preliminary data.</text>
</comment>
<accession>A0A2S6GRZ6</accession>
<dbReference type="InterPro" id="IPR044944">
    <property type="entry name" value="NOS_dom_3"/>
</dbReference>
<dbReference type="InterPro" id="IPR036119">
    <property type="entry name" value="NOS_N_sf"/>
</dbReference>
<keyword evidence="3" id="KW-0560">Oxidoreductase</keyword>
<evidence type="ECO:0000256" key="1">
    <source>
        <dbReference type="ARBA" id="ARBA00022617"/>
    </source>
</evidence>
<dbReference type="Proteomes" id="UP000239203">
    <property type="component" value="Unassembled WGS sequence"/>
</dbReference>
<feature type="region of interest" description="Disordered" evidence="5">
    <location>
        <begin position="1"/>
        <end position="26"/>
    </location>
</feature>
<keyword evidence="8" id="KW-1185">Reference proteome</keyword>
<evidence type="ECO:0000259" key="6">
    <source>
        <dbReference type="Pfam" id="PF02898"/>
    </source>
</evidence>
<feature type="compositionally biased region" description="Pro residues" evidence="5">
    <location>
        <begin position="9"/>
        <end position="22"/>
    </location>
</feature>
<dbReference type="RefSeq" id="WP_181043489.1">
    <property type="nucleotide sequence ID" value="NZ_CP154825.1"/>
</dbReference>
<evidence type="ECO:0000256" key="5">
    <source>
        <dbReference type="SAM" id="MobiDB-lite"/>
    </source>
</evidence>
<evidence type="ECO:0000313" key="7">
    <source>
        <dbReference type="EMBL" id="PPK68018.1"/>
    </source>
</evidence>
<dbReference type="InterPro" id="IPR044940">
    <property type="entry name" value="NOS_dom_2"/>
</dbReference>
<dbReference type="EMBL" id="PTIX01000006">
    <property type="protein sequence ID" value="PPK68018.1"/>
    <property type="molecule type" value="Genomic_DNA"/>
</dbReference>
<dbReference type="GO" id="GO:0046872">
    <property type="term" value="F:metal ion binding"/>
    <property type="evidence" value="ECO:0007669"/>
    <property type="project" value="UniProtKB-KW"/>
</dbReference>
<protein>
    <submittedName>
        <fullName evidence="7">Nitric-oxide synthase</fullName>
    </submittedName>
</protein>
<dbReference type="InterPro" id="IPR050607">
    <property type="entry name" value="NOS"/>
</dbReference>
<dbReference type="Gene3D" id="3.90.1230.10">
    <property type="entry name" value="Nitric Oxide Synthase, Chain A, domain 3"/>
    <property type="match status" value="1"/>
</dbReference>
<dbReference type="Gene3D" id="3.90.440.10">
    <property type="entry name" value="Nitric Oxide Synthase,Heme Domain,Chain A domain 2"/>
    <property type="match status" value="1"/>
</dbReference>
<dbReference type="GO" id="GO:0006809">
    <property type="term" value="P:nitric oxide biosynthetic process"/>
    <property type="evidence" value="ECO:0007669"/>
    <property type="project" value="InterPro"/>
</dbReference>
<reference evidence="7 8" key="1">
    <citation type="submission" date="2018-02" db="EMBL/GenBank/DDBJ databases">
        <title>Genomic Encyclopedia of Archaeal and Bacterial Type Strains, Phase II (KMG-II): from individual species to whole genera.</title>
        <authorList>
            <person name="Goeker M."/>
        </authorList>
    </citation>
    <scope>NUCLEOTIDE SEQUENCE [LARGE SCALE GENOMIC DNA]</scope>
    <source>
        <strain evidence="7 8">YU 961-1</strain>
    </source>
</reference>
<evidence type="ECO:0000313" key="8">
    <source>
        <dbReference type="Proteomes" id="UP000239203"/>
    </source>
</evidence>
<evidence type="ECO:0000256" key="4">
    <source>
        <dbReference type="ARBA" id="ARBA00023004"/>
    </source>
</evidence>
<dbReference type="SUPFAM" id="SSF56512">
    <property type="entry name" value="Nitric oxide (NO) synthase oxygenase domain"/>
    <property type="match status" value="1"/>
</dbReference>
<dbReference type="Gene3D" id="3.90.340.10">
    <property type="entry name" value="Nitric Oxide Synthase, Chain A, domain 1"/>
    <property type="match status" value="1"/>
</dbReference>
<dbReference type="GO" id="GO:0004517">
    <property type="term" value="F:nitric-oxide synthase activity"/>
    <property type="evidence" value="ECO:0007669"/>
    <property type="project" value="InterPro"/>
</dbReference>
<keyword evidence="1" id="KW-0349">Heme</keyword>
<evidence type="ECO:0000256" key="2">
    <source>
        <dbReference type="ARBA" id="ARBA00022723"/>
    </source>
</evidence>
<dbReference type="Pfam" id="PF02898">
    <property type="entry name" value="NO_synthase"/>
    <property type="match status" value="1"/>
</dbReference>